<dbReference type="GO" id="GO:0005737">
    <property type="term" value="C:cytoplasm"/>
    <property type="evidence" value="ECO:0007669"/>
    <property type="project" value="UniProtKB-SubCell"/>
</dbReference>
<dbReference type="PANTHER" id="PTHR45008:SF1">
    <property type="entry name" value="PTS SYSTEM GLUCOSE-SPECIFIC EIIA COMPONENT"/>
    <property type="match status" value="1"/>
</dbReference>
<dbReference type="GO" id="GO:0016301">
    <property type="term" value="F:kinase activity"/>
    <property type="evidence" value="ECO:0007669"/>
    <property type="project" value="UniProtKB-KW"/>
</dbReference>
<sequence length="153" mass="15763">MSELRILAPVPGVVHAIGQVPDPVFAEQIVGPGIAILPDHVARLDVLAPCDGVVGALHPHAFALEVAGDRSVLVHLGIDTVSLAGLGFQLLVERGQAVTAGQRMLTFSPVDVAASGMSTMCPVVALQADPAAIRLEASAGDRVRAGDPLLTWQ</sequence>
<evidence type="ECO:0000256" key="6">
    <source>
        <dbReference type="ARBA" id="ARBA00022777"/>
    </source>
</evidence>
<dbReference type="Gene3D" id="2.70.70.10">
    <property type="entry name" value="Glucose Permease (Domain IIA)"/>
    <property type="match status" value="1"/>
</dbReference>
<evidence type="ECO:0000313" key="9">
    <source>
        <dbReference type="Proteomes" id="UP000321386"/>
    </source>
</evidence>
<keyword evidence="3 8" id="KW-0762">Sugar transport</keyword>
<dbReference type="PANTHER" id="PTHR45008">
    <property type="entry name" value="PTS SYSTEM GLUCOSE-SPECIFIC EIIA COMPONENT"/>
    <property type="match status" value="1"/>
</dbReference>
<evidence type="ECO:0000256" key="1">
    <source>
        <dbReference type="ARBA" id="ARBA00004496"/>
    </source>
</evidence>
<proteinExistence type="predicted"/>
<evidence type="ECO:0000313" key="8">
    <source>
        <dbReference type="EMBL" id="GEK16378.1"/>
    </source>
</evidence>
<keyword evidence="5" id="KW-0598">Phosphotransferase system</keyword>
<dbReference type="InterPro" id="IPR001127">
    <property type="entry name" value="PTS_EIIA_1_perm"/>
</dbReference>
<feature type="domain" description="PTS EIIA type-1" evidence="7">
    <location>
        <begin position="22"/>
        <end position="127"/>
    </location>
</feature>
<evidence type="ECO:0000256" key="4">
    <source>
        <dbReference type="ARBA" id="ARBA00022679"/>
    </source>
</evidence>
<evidence type="ECO:0000256" key="5">
    <source>
        <dbReference type="ARBA" id="ARBA00022683"/>
    </source>
</evidence>
<keyword evidence="9" id="KW-1185">Reference proteome</keyword>
<dbReference type="PROSITE" id="PS51093">
    <property type="entry name" value="PTS_EIIA_TYPE_1"/>
    <property type="match status" value="1"/>
</dbReference>
<keyword evidence="4" id="KW-0808">Transferase</keyword>
<comment type="subcellular location">
    <subcellularLocation>
        <location evidence="1">Cytoplasm</location>
    </subcellularLocation>
</comment>
<keyword evidence="2" id="KW-0813">Transport</keyword>
<dbReference type="GO" id="GO:0009401">
    <property type="term" value="P:phosphoenolpyruvate-dependent sugar phosphotransferase system"/>
    <property type="evidence" value="ECO:0007669"/>
    <property type="project" value="UniProtKB-KW"/>
</dbReference>
<dbReference type="RefSeq" id="WP_146804700.1">
    <property type="nucleotide sequence ID" value="NZ_BJUA01000001.1"/>
</dbReference>
<evidence type="ECO:0000259" key="7">
    <source>
        <dbReference type="PROSITE" id="PS51093"/>
    </source>
</evidence>
<protein>
    <submittedName>
        <fullName evidence="8">PTS glucose transporter subunit IIA</fullName>
    </submittedName>
</protein>
<dbReference type="EMBL" id="BJUA01000001">
    <property type="protein sequence ID" value="GEK16378.1"/>
    <property type="molecule type" value="Genomic_DNA"/>
</dbReference>
<dbReference type="SUPFAM" id="SSF51261">
    <property type="entry name" value="Duplicated hybrid motif"/>
    <property type="match status" value="1"/>
</dbReference>
<dbReference type="OrthoDB" id="9797715at2"/>
<name>A0A510UNY7_9CELL</name>
<organism evidence="8 9">
    <name type="scientific">Cellulomonas persica</name>
    <dbReference type="NCBI Taxonomy" id="76861"/>
    <lineage>
        <taxon>Bacteria</taxon>
        <taxon>Bacillati</taxon>
        <taxon>Actinomycetota</taxon>
        <taxon>Actinomycetes</taxon>
        <taxon>Micrococcales</taxon>
        <taxon>Cellulomonadaceae</taxon>
        <taxon>Cellulomonas</taxon>
    </lineage>
</organism>
<reference evidence="8 9" key="1">
    <citation type="submission" date="2019-07" db="EMBL/GenBank/DDBJ databases">
        <title>Whole genome shotgun sequence of Cellulomonas persica NBRC 101101.</title>
        <authorList>
            <person name="Hosoyama A."/>
            <person name="Uohara A."/>
            <person name="Ohji S."/>
            <person name="Ichikawa N."/>
        </authorList>
    </citation>
    <scope>NUCLEOTIDE SEQUENCE [LARGE SCALE GENOMIC DNA]</scope>
    <source>
        <strain evidence="8 9">NBRC 101101</strain>
    </source>
</reference>
<evidence type="ECO:0000256" key="2">
    <source>
        <dbReference type="ARBA" id="ARBA00022448"/>
    </source>
</evidence>
<dbReference type="AlphaFoldDB" id="A0A510UNY7"/>
<dbReference type="InterPro" id="IPR011055">
    <property type="entry name" value="Dup_hybrid_motif"/>
</dbReference>
<evidence type="ECO:0000256" key="3">
    <source>
        <dbReference type="ARBA" id="ARBA00022597"/>
    </source>
</evidence>
<dbReference type="InterPro" id="IPR050890">
    <property type="entry name" value="PTS_EIIA_component"/>
</dbReference>
<comment type="caution">
    <text evidence="8">The sequence shown here is derived from an EMBL/GenBank/DDBJ whole genome shotgun (WGS) entry which is preliminary data.</text>
</comment>
<accession>A0A510UNY7</accession>
<dbReference type="Pfam" id="PF00358">
    <property type="entry name" value="PTS_EIIA_1"/>
    <property type="match status" value="1"/>
</dbReference>
<keyword evidence="6" id="KW-0418">Kinase</keyword>
<dbReference type="Proteomes" id="UP000321386">
    <property type="component" value="Unassembled WGS sequence"/>
</dbReference>
<gene>
    <name evidence="8" type="primary">nagE</name>
    <name evidence="8" type="ORF">CPE01_01110</name>
</gene>